<reference evidence="1 2" key="1">
    <citation type="submission" date="2014-03" db="EMBL/GenBank/DDBJ databases">
        <title>The Genome Sequence of Plasmodium fragile nilgiri.</title>
        <authorList>
            <consortium name="The Broad Institute Genomics Platform"/>
            <consortium name="The Broad Institute Genome Sequencing Center for Infectious Disease"/>
            <person name="Neafsey D."/>
            <person name="Duraisingh M."/>
            <person name="Young S.K."/>
            <person name="Zeng Q."/>
            <person name="Gargeya S."/>
            <person name="Abouelleil A."/>
            <person name="Alvarado L."/>
            <person name="Chapman S.B."/>
            <person name="Gainer-Dewar J."/>
            <person name="Goldberg J."/>
            <person name="Griggs A."/>
            <person name="Gujja S."/>
            <person name="Hansen M."/>
            <person name="Howarth C."/>
            <person name="Imamovic A."/>
            <person name="Larimer J."/>
            <person name="Pearson M."/>
            <person name="Poon T.W."/>
            <person name="Priest M."/>
            <person name="Roberts A."/>
            <person name="Saif S."/>
            <person name="Shea T."/>
            <person name="Sykes S."/>
            <person name="Wortman J."/>
            <person name="Nusbaum C."/>
            <person name="Birren B."/>
        </authorList>
    </citation>
    <scope>NUCLEOTIDE SEQUENCE [LARGE SCALE GENOMIC DNA]</scope>
    <source>
        <strain evidence="2">nilgiri</strain>
    </source>
</reference>
<keyword evidence="2" id="KW-1185">Reference proteome</keyword>
<accession>A0A0D9QE17</accession>
<evidence type="ECO:0000313" key="2">
    <source>
        <dbReference type="Proteomes" id="UP000054561"/>
    </source>
</evidence>
<organism evidence="1 2">
    <name type="scientific">Plasmodium fragile</name>
    <dbReference type="NCBI Taxonomy" id="5857"/>
    <lineage>
        <taxon>Eukaryota</taxon>
        <taxon>Sar</taxon>
        <taxon>Alveolata</taxon>
        <taxon>Apicomplexa</taxon>
        <taxon>Aconoidasida</taxon>
        <taxon>Haemosporida</taxon>
        <taxon>Plasmodiidae</taxon>
        <taxon>Plasmodium</taxon>
        <taxon>Plasmodium (Plasmodium)</taxon>
    </lineage>
</organism>
<dbReference type="VEuPathDB" id="PlasmoDB:AK88_05141"/>
<dbReference type="Proteomes" id="UP000054561">
    <property type="component" value="Unassembled WGS sequence"/>
</dbReference>
<gene>
    <name evidence="1" type="ORF">AK88_05141</name>
</gene>
<proteinExistence type="predicted"/>
<name>A0A0D9QE17_PLAFR</name>
<protein>
    <submittedName>
        <fullName evidence="1">Uncharacterized protein</fullName>
    </submittedName>
</protein>
<evidence type="ECO:0000313" key="1">
    <source>
        <dbReference type="EMBL" id="KJP85214.1"/>
    </source>
</evidence>
<dbReference type="RefSeq" id="XP_012338166.1">
    <property type="nucleotide sequence ID" value="XM_012482743.1"/>
</dbReference>
<dbReference type="GeneID" id="24270455"/>
<dbReference type="OrthoDB" id="387064at2759"/>
<dbReference type="AlphaFoldDB" id="A0A0D9QE17"/>
<dbReference type="EMBL" id="KQ001740">
    <property type="protein sequence ID" value="KJP85214.1"/>
    <property type="molecule type" value="Genomic_DNA"/>
</dbReference>
<sequence>MEDWQRYATGGIFDMTEEDLKALIKFSRKGKNLETLLYMEVTLDDENGEADGGDELEEENDDSVKTIYLSCLTDLTRDEHTGVVGNRGREGKTVEQASDQVHTYSGDHDSEKKSELKRLNALFSMYKQKKEDIRKKRLNRKHSAHKFNNDCESHPNIPNEDNYMDMKDVTVEVSKILDNLDKIFTKCSSPREITHMLQNGTELYEHDVTEYSSLHKKENFPFLTFDVPIMMQSLIKNPKISHPRGCIIAATNKSIVKIA</sequence>